<dbReference type="PANTHER" id="PTHR44169">
    <property type="entry name" value="NADPH-DEPENDENT 1-ACYLDIHYDROXYACETONE PHOSPHATE REDUCTASE"/>
    <property type="match status" value="1"/>
</dbReference>
<dbReference type="InterPro" id="IPR036291">
    <property type="entry name" value="NAD(P)-bd_dom_sf"/>
</dbReference>
<dbReference type="PANTHER" id="PTHR44169:SF6">
    <property type="entry name" value="NADPH-DEPENDENT 1-ACYLDIHYDROXYACETONE PHOSPHATE REDUCTASE"/>
    <property type="match status" value="1"/>
</dbReference>
<dbReference type="Proteomes" id="UP000247591">
    <property type="component" value="Unassembled WGS sequence"/>
</dbReference>
<dbReference type="AlphaFoldDB" id="A0A318RM23"/>
<comment type="similarity">
    <text evidence="1 3">Belongs to the short-chain dehydrogenases/reductases (SDR) family.</text>
</comment>
<keyword evidence="5" id="KW-1185">Reference proteome</keyword>
<protein>
    <submittedName>
        <fullName evidence="4">Short-subunit dehydrogenase</fullName>
    </submittedName>
</protein>
<evidence type="ECO:0000313" key="4">
    <source>
        <dbReference type="EMBL" id="PYE17375.1"/>
    </source>
</evidence>
<dbReference type="Pfam" id="PF00106">
    <property type="entry name" value="adh_short"/>
    <property type="match status" value="1"/>
</dbReference>
<accession>A0A318RM23</accession>
<keyword evidence="2" id="KW-0560">Oxidoreductase</keyword>
<evidence type="ECO:0000313" key="5">
    <source>
        <dbReference type="Proteomes" id="UP000247591"/>
    </source>
</evidence>
<organism evidence="4 5">
    <name type="scientific">Williamsia limnetica</name>
    <dbReference type="NCBI Taxonomy" id="882452"/>
    <lineage>
        <taxon>Bacteria</taxon>
        <taxon>Bacillati</taxon>
        <taxon>Actinomycetota</taxon>
        <taxon>Actinomycetes</taxon>
        <taxon>Mycobacteriales</taxon>
        <taxon>Nocardiaceae</taxon>
        <taxon>Williamsia</taxon>
    </lineage>
</organism>
<sequence>MEITDQIALVTGANRGIGRQFVLELLDRGVSKVYATARRPESLAFDDDRVVPVRLDLLDHESVVAAAAAARDVTVLVNNAGIATGAPLVTGDIAQIRSEMDTHFWGTLDVIRVFAPVLAAHGGGAIVNVLSALSWFAAPGSGSYSAAKAAEWNMTNGVRLKLSSQGTLVQGVLLGAADTDIAAGYDGPKIDPRDVPRQALDGLAAGEIEVIVDDWTAMVKASLAGDPAAFYAQMTALLGAG</sequence>
<reference evidence="4 5" key="1">
    <citation type="submission" date="2018-06" db="EMBL/GenBank/DDBJ databases">
        <title>Genomic Encyclopedia of Type Strains, Phase IV (KMG-IV): sequencing the most valuable type-strain genomes for metagenomic binning, comparative biology and taxonomic classification.</title>
        <authorList>
            <person name="Goeker M."/>
        </authorList>
    </citation>
    <scope>NUCLEOTIDE SEQUENCE [LARGE SCALE GENOMIC DNA]</scope>
    <source>
        <strain evidence="4 5">DSM 45521</strain>
    </source>
</reference>
<dbReference type="PRINTS" id="PR00081">
    <property type="entry name" value="GDHRDH"/>
</dbReference>
<dbReference type="EMBL" id="QJSP01000006">
    <property type="protein sequence ID" value="PYE17375.1"/>
    <property type="molecule type" value="Genomic_DNA"/>
</dbReference>
<name>A0A318RM23_WILLI</name>
<dbReference type="OrthoDB" id="3212478at2"/>
<dbReference type="RefSeq" id="WP_110469637.1">
    <property type="nucleotide sequence ID" value="NZ_QJSP01000006.1"/>
</dbReference>
<dbReference type="Gene3D" id="3.40.50.720">
    <property type="entry name" value="NAD(P)-binding Rossmann-like Domain"/>
    <property type="match status" value="1"/>
</dbReference>
<dbReference type="InterPro" id="IPR002347">
    <property type="entry name" value="SDR_fam"/>
</dbReference>
<evidence type="ECO:0000256" key="3">
    <source>
        <dbReference type="RuleBase" id="RU000363"/>
    </source>
</evidence>
<evidence type="ECO:0000256" key="2">
    <source>
        <dbReference type="ARBA" id="ARBA00023002"/>
    </source>
</evidence>
<comment type="caution">
    <text evidence="4">The sequence shown here is derived from an EMBL/GenBank/DDBJ whole genome shotgun (WGS) entry which is preliminary data.</text>
</comment>
<dbReference type="PRINTS" id="PR00080">
    <property type="entry name" value="SDRFAMILY"/>
</dbReference>
<dbReference type="GO" id="GO:0016491">
    <property type="term" value="F:oxidoreductase activity"/>
    <property type="evidence" value="ECO:0007669"/>
    <property type="project" value="UniProtKB-KW"/>
</dbReference>
<gene>
    <name evidence="4" type="ORF">DFR67_10678</name>
</gene>
<proteinExistence type="inferred from homology"/>
<dbReference type="NCBIfam" id="NF006119">
    <property type="entry name" value="PRK08264.1-5"/>
    <property type="match status" value="1"/>
</dbReference>
<dbReference type="SUPFAM" id="SSF51735">
    <property type="entry name" value="NAD(P)-binding Rossmann-fold domains"/>
    <property type="match status" value="1"/>
</dbReference>
<evidence type="ECO:0000256" key="1">
    <source>
        <dbReference type="ARBA" id="ARBA00006484"/>
    </source>
</evidence>